<reference evidence="2 3" key="1">
    <citation type="submission" date="2021-01" db="EMBL/GenBank/DDBJ databases">
        <title>Genomic Encyclopedia of Type Strains, Phase IV (KMG-IV): sequencing the most valuable type-strain genomes for metagenomic binning, comparative biology and taxonomic classification.</title>
        <authorList>
            <person name="Goeker M."/>
        </authorList>
    </citation>
    <scope>NUCLEOTIDE SEQUENCE [LARGE SCALE GENOMIC DNA]</scope>
    <source>
        <strain evidence="2 3">DSM 24436</strain>
    </source>
</reference>
<dbReference type="InterPro" id="IPR029052">
    <property type="entry name" value="Metallo-depent_PP-like"/>
</dbReference>
<name>A0ABS2MQM7_9FIRM</name>
<organism evidence="2 3">
    <name type="scientific">Fusibacter tunisiensis</name>
    <dbReference type="NCBI Taxonomy" id="1008308"/>
    <lineage>
        <taxon>Bacteria</taxon>
        <taxon>Bacillati</taxon>
        <taxon>Bacillota</taxon>
        <taxon>Clostridia</taxon>
        <taxon>Eubacteriales</taxon>
        <taxon>Eubacteriales Family XII. Incertae Sedis</taxon>
        <taxon>Fusibacter</taxon>
    </lineage>
</organism>
<feature type="domain" description="Calcineurin-like phosphoesterase" evidence="1">
    <location>
        <begin position="25"/>
        <end position="189"/>
    </location>
</feature>
<dbReference type="RefSeq" id="WP_204663480.1">
    <property type="nucleotide sequence ID" value="NZ_JAFBDT010000007.1"/>
</dbReference>
<dbReference type="InterPro" id="IPR004843">
    <property type="entry name" value="Calcineurin-like_PHP"/>
</dbReference>
<dbReference type="Gene3D" id="3.60.21.10">
    <property type="match status" value="1"/>
</dbReference>
<dbReference type="SUPFAM" id="SSF56300">
    <property type="entry name" value="Metallo-dependent phosphatases"/>
    <property type="match status" value="1"/>
</dbReference>
<evidence type="ECO:0000313" key="2">
    <source>
        <dbReference type="EMBL" id="MBM7561711.1"/>
    </source>
</evidence>
<proteinExistence type="predicted"/>
<protein>
    <recommendedName>
        <fullName evidence="1">Calcineurin-like phosphoesterase domain-containing protein</fullName>
    </recommendedName>
</protein>
<gene>
    <name evidence="2" type="ORF">JOC49_001252</name>
</gene>
<evidence type="ECO:0000259" key="1">
    <source>
        <dbReference type="Pfam" id="PF00149"/>
    </source>
</evidence>
<comment type="caution">
    <text evidence="2">The sequence shown here is derived from an EMBL/GenBank/DDBJ whole genome shotgun (WGS) entry which is preliminary data.</text>
</comment>
<dbReference type="Proteomes" id="UP000767854">
    <property type="component" value="Unassembled WGS sequence"/>
</dbReference>
<keyword evidence="3" id="KW-1185">Reference proteome</keyword>
<dbReference type="Pfam" id="PF00149">
    <property type="entry name" value="Metallophos"/>
    <property type="match status" value="1"/>
</dbReference>
<accession>A0ABS2MQM7</accession>
<dbReference type="EMBL" id="JAFBDT010000007">
    <property type="protein sequence ID" value="MBM7561711.1"/>
    <property type="molecule type" value="Genomic_DNA"/>
</dbReference>
<sequence>MKHFIYSLLEKFIIPKSIVQNPSQKIIHMTDTPSDIYPELDRLVTLTSPNLVIHTGDIVDDIKLELYPNRLDLYEKKLIRLNHLLSKHPNTQFIFVLGNHDHFEAVKKHLTCAQIYPESGTIDTFFGLFSFAHKFEDLPDIPSDYYLFGHSYASITPNLNPEKYINGLKHISIFIESPHEIVNVHYPPSTDAMRQNRRRRGF</sequence>
<evidence type="ECO:0000313" key="3">
    <source>
        <dbReference type="Proteomes" id="UP000767854"/>
    </source>
</evidence>